<dbReference type="GO" id="GO:0003677">
    <property type="term" value="F:DNA binding"/>
    <property type="evidence" value="ECO:0007669"/>
    <property type="project" value="TreeGrafter"/>
</dbReference>
<evidence type="ECO:0000313" key="9">
    <source>
        <dbReference type="EMBL" id="QPT38211.1"/>
    </source>
</evidence>
<name>A0A7T3EVV1_NEICI</name>
<dbReference type="Pfam" id="PF00145">
    <property type="entry name" value="DNA_methylase"/>
    <property type="match status" value="1"/>
</dbReference>
<evidence type="ECO:0000256" key="4">
    <source>
        <dbReference type="ARBA" id="ARBA00022747"/>
    </source>
</evidence>
<dbReference type="EC" id="2.1.1.37" evidence="8"/>
<dbReference type="InterPro" id="IPR029063">
    <property type="entry name" value="SAM-dependent_MTases_sf"/>
</dbReference>
<dbReference type="REBASE" id="479137">
    <property type="entry name" value="M.Nci871ORF1145P"/>
</dbReference>
<dbReference type="PRINTS" id="PR00105">
    <property type="entry name" value="C5METTRFRASE"/>
</dbReference>
<dbReference type="RefSeq" id="WP_111727437.1">
    <property type="nucleotide sequence ID" value="NZ_CP065726.1"/>
</dbReference>
<keyword evidence="10" id="KW-1185">Reference proteome</keyword>
<evidence type="ECO:0000256" key="8">
    <source>
        <dbReference type="RuleBase" id="RU000417"/>
    </source>
</evidence>
<organism evidence="9 10">
    <name type="scientific">Neisseria cinerea</name>
    <dbReference type="NCBI Taxonomy" id="483"/>
    <lineage>
        <taxon>Bacteria</taxon>
        <taxon>Pseudomonadati</taxon>
        <taxon>Pseudomonadota</taxon>
        <taxon>Betaproteobacteria</taxon>
        <taxon>Neisseriales</taxon>
        <taxon>Neisseriaceae</taxon>
        <taxon>Neisseria</taxon>
    </lineage>
</organism>
<dbReference type="PANTHER" id="PTHR10629:SF52">
    <property type="entry name" value="DNA (CYTOSINE-5)-METHYLTRANSFERASE 1"/>
    <property type="match status" value="1"/>
</dbReference>
<comment type="similarity">
    <text evidence="6 7">Belongs to the class I-like SAM-binding methyltransferase superfamily. C5-methyltransferase family.</text>
</comment>
<sequence length="357" mass="40043">MKAVDLFCGCGGLSEGARQAGVDILAGIDIEKKYLQTFEYNFPNALALNKNITIFEPDDLLTRLGLKQGELDFIIGGPPCQGFSKNTPISKRSRDSENNILVNYFLRYCAKILPRIIIMENVAEMKNGFDQHYTKKIEEELSKLGYKVIHGVLNAADFGVPQNRKRAFFIARRDGKSPVFPQPTHAKYGNISLNSHITVWEAISDLVETAKATIEQYKTPPQNSYQLNMREKSVVVQNHISKKLTSIQQQRINSLQPGQGIKDLPDKLRPKSGYSGAYGRLTKDMIMPTITRWVFHAGSGRWGHPTEYRLITIREAARLHSFPDKFTFIGSYTEQAGQVGNSVPPLLAKAIVEAQLN</sequence>
<evidence type="ECO:0000256" key="3">
    <source>
        <dbReference type="ARBA" id="ARBA00022691"/>
    </source>
</evidence>
<dbReference type="GO" id="GO:0032259">
    <property type="term" value="P:methylation"/>
    <property type="evidence" value="ECO:0007669"/>
    <property type="project" value="UniProtKB-KW"/>
</dbReference>
<evidence type="ECO:0000313" key="10">
    <source>
        <dbReference type="Proteomes" id="UP000594865"/>
    </source>
</evidence>
<keyword evidence="1 6" id="KW-0489">Methyltransferase</keyword>
<evidence type="ECO:0000256" key="5">
    <source>
        <dbReference type="ARBA" id="ARBA00047422"/>
    </source>
</evidence>
<dbReference type="GO" id="GO:0044027">
    <property type="term" value="P:negative regulation of gene expression via chromosomal CpG island methylation"/>
    <property type="evidence" value="ECO:0007669"/>
    <property type="project" value="TreeGrafter"/>
</dbReference>
<proteinExistence type="inferred from homology"/>
<keyword evidence="4" id="KW-0680">Restriction system</keyword>
<dbReference type="Gene3D" id="3.40.50.150">
    <property type="entry name" value="Vaccinia Virus protein VP39"/>
    <property type="match status" value="1"/>
</dbReference>
<dbReference type="GO" id="GO:0003886">
    <property type="term" value="F:DNA (cytosine-5-)-methyltransferase activity"/>
    <property type="evidence" value="ECO:0007669"/>
    <property type="project" value="UniProtKB-EC"/>
</dbReference>
<evidence type="ECO:0000256" key="6">
    <source>
        <dbReference type="PROSITE-ProRule" id="PRU01016"/>
    </source>
</evidence>
<reference evidence="9 10" key="1">
    <citation type="submission" date="2020-12" db="EMBL/GenBank/DDBJ databases">
        <title>FDA dAtabase for Regulatory Grade micrObial Sequences (FDA-ARGOS): Supporting development and validation of Infectious Disease Dx tests.</title>
        <authorList>
            <person name="Sproer C."/>
            <person name="Gronow S."/>
            <person name="Severitt S."/>
            <person name="Schroder I."/>
            <person name="Tallon L."/>
            <person name="Sadzewicz L."/>
            <person name="Zhao X."/>
            <person name="Boylan J."/>
            <person name="Ott S."/>
            <person name="Bowen H."/>
            <person name="Vavikolanu K."/>
            <person name="Mehta A."/>
            <person name="Aluvathingal J."/>
            <person name="Nadendla S."/>
            <person name="Lowell S."/>
            <person name="Myers T."/>
            <person name="Yan Y."/>
            <person name="Sichtig H."/>
        </authorList>
    </citation>
    <scope>NUCLEOTIDE SEQUENCE [LARGE SCALE GENOMIC DNA]</scope>
    <source>
        <strain evidence="9 10">FDAARGOS_871</strain>
    </source>
</reference>
<dbReference type="EMBL" id="CP065726">
    <property type="protein sequence ID" value="QPT38211.1"/>
    <property type="molecule type" value="Genomic_DNA"/>
</dbReference>
<protein>
    <recommendedName>
        <fullName evidence="8">Cytosine-specific methyltransferase</fullName>
        <ecNumber evidence="8">2.1.1.37</ecNumber>
    </recommendedName>
</protein>
<dbReference type="InterPro" id="IPR050390">
    <property type="entry name" value="C5-Methyltransferase"/>
</dbReference>
<dbReference type="SUPFAM" id="SSF53335">
    <property type="entry name" value="S-adenosyl-L-methionine-dependent methyltransferases"/>
    <property type="match status" value="1"/>
</dbReference>
<dbReference type="InterPro" id="IPR001525">
    <property type="entry name" value="C5_MeTfrase"/>
</dbReference>
<evidence type="ECO:0000256" key="1">
    <source>
        <dbReference type="ARBA" id="ARBA00022603"/>
    </source>
</evidence>
<evidence type="ECO:0000256" key="2">
    <source>
        <dbReference type="ARBA" id="ARBA00022679"/>
    </source>
</evidence>
<gene>
    <name evidence="9" type="ORF">I6G28_01145</name>
</gene>
<dbReference type="GO" id="GO:0009307">
    <property type="term" value="P:DNA restriction-modification system"/>
    <property type="evidence" value="ECO:0007669"/>
    <property type="project" value="UniProtKB-KW"/>
</dbReference>
<dbReference type="PROSITE" id="PS51679">
    <property type="entry name" value="SAM_MT_C5"/>
    <property type="match status" value="1"/>
</dbReference>
<dbReference type="PANTHER" id="PTHR10629">
    <property type="entry name" value="CYTOSINE-SPECIFIC METHYLTRANSFERASE"/>
    <property type="match status" value="1"/>
</dbReference>
<dbReference type="Gene3D" id="3.90.120.10">
    <property type="entry name" value="DNA Methylase, subunit A, domain 2"/>
    <property type="match status" value="1"/>
</dbReference>
<dbReference type="InterPro" id="IPR018117">
    <property type="entry name" value="C5_DNA_meth_AS"/>
</dbReference>
<accession>A0A7T3EVV1</accession>
<dbReference type="PROSITE" id="PS00094">
    <property type="entry name" value="C5_MTASE_1"/>
    <property type="match status" value="1"/>
</dbReference>
<evidence type="ECO:0000256" key="7">
    <source>
        <dbReference type="RuleBase" id="RU000416"/>
    </source>
</evidence>
<comment type="catalytic activity">
    <reaction evidence="5 8">
        <text>a 2'-deoxycytidine in DNA + S-adenosyl-L-methionine = a 5-methyl-2'-deoxycytidine in DNA + S-adenosyl-L-homocysteine + H(+)</text>
        <dbReference type="Rhea" id="RHEA:13681"/>
        <dbReference type="Rhea" id="RHEA-COMP:11369"/>
        <dbReference type="Rhea" id="RHEA-COMP:11370"/>
        <dbReference type="ChEBI" id="CHEBI:15378"/>
        <dbReference type="ChEBI" id="CHEBI:57856"/>
        <dbReference type="ChEBI" id="CHEBI:59789"/>
        <dbReference type="ChEBI" id="CHEBI:85452"/>
        <dbReference type="ChEBI" id="CHEBI:85454"/>
        <dbReference type="EC" id="2.1.1.37"/>
    </reaction>
</comment>
<dbReference type="AlphaFoldDB" id="A0A7T3EVV1"/>
<feature type="active site" evidence="6">
    <location>
        <position position="80"/>
    </location>
</feature>
<keyword evidence="3 6" id="KW-0949">S-adenosyl-L-methionine</keyword>
<dbReference type="Proteomes" id="UP000594865">
    <property type="component" value="Chromosome"/>
</dbReference>
<keyword evidence="2 6" id="KW-0808">Transferase</keyword>
<dbReference type="NCBIfam" id="TIGR00675">
    <property type="entry name" value="dcm"/>
    <property type="match status" value="1"/>
</dbReference>
<dbReference type="GeneID" id="84021813"/>